<dbReference type="Proteomes" id="UP000663828">
    <property type="component" value="Unassembled WGS sequence"/>
</dbReference>
<keyword evidence="2" id="KW-1185">Reference proteome</keyword>
<protein>
    <submittedName>
        <fullName evidence="1">Uncharacterized protein</fullName>
    </submittedName>
</protein>
<proteinExistence type="predicted"/>
<sequence>MDKYNSVAGSLASTGANTCVAVIVLFHENNNIFIEHRNSFPQPLSDTSMKRCLQYVASHIDDINHTNATISKMIKNIKLMNAAINLYTKSPNTTAECNIKVVVHRNNNINQIALTQYCSRFSNGLVESLIGVMIFDPISMKIYFSTVDNKLNSQETAEQAYRVNSIASFRTNMLNANGIELFGDDAEQLIKHVTTMEEDVDIDSDDEAKEFEEESYD</sequence>
<dbReference type="AlphaFoldDB" id="A0A816F5S8"/>
<evidence type="ECO:0000313" key="2">
    <source>
        <dbReference type="Proteomes" id="UP000663828"/>
    </source>
</evidence>
<comment type="caution">
    <text evidence="1">The sequence shown here is derived from an EMBL/GenBank/DDBJ whole genome shotgun (WGS) entry which is preliminary data.</text>
</comment>
<name>A0A816F5S8_ADIRI</name>
<accession>A0A816F5S8</accession>
<evidence type="ECO:0000313" key="1">
    <source>
        <dbReference type="EMBL" id="CAF1655405.1"/>
    </source>
</evidence>
<gene>
    <name evidence="1" type="ORF">XAT740_LOCUS55811</name>
</gene>
<organism evidence="1 2">
    <name type="scientific">Adineta ricciae</name>
    <name type="common">Rotifer</name>
    <dbReference type="NCBI Taxonomy" id="249248"/>
    <lineage>
        <taxon>Eukaryota</taxon>
        <taxon>Metazoa</taxon>
        <taxon>Spiralia</taxon>
        <taxon>Gnathifera</taxon>
        <taxon>Rotifera</taxon>
        <taxon>Eurotatoria</taxon>
        <taxon>Bdelloidea</taxon>
        <taxon>Adinetida</taxon>
        <taxon>Adinetidae</taxon>
        <taxon>Adineta</taxon>
    </lineage>
</organism>
<reference evidence="1" key="1">
    <citation type="submission" date="2021-02" db="EMBL/GenBank/DDBJ databases">
        <authorList>
            <person name="Nowell W R."/>
        </authorList>
    </citation>
    <scope>NUCLEOTIDE SEQUENCE</scope>
</reference>
<dbReference type="EMBL" id="CAJNOR010010627">
    <property type="protein sequence ID" value="CAF1655405.1"/>
    <property type="molecule type" value="Genomic_DNA"/>
</dbReference>